<organism evidence="1 2">
    <name type="scientific">Pleomassaria siparia CBS 279.74</name>
    <dbReference type="NCBI Taxonomy" id="1314801"/>
    <lineage>
        <taxon>Eukaryota</taxon>
        <taxon>Fungi</taxon>
        <taxon>Dikarya</taxon>
        <taxon>Ascomycota</taxon>
        <taxon>Pezizomycotina</taxon>
        <taxon>Dothideomycetes</taxon>
        <taxon>Pleosporomycetidae</taxon>
        <taxon>Pleosporales</taxon>
        <taxon>Pleomassariaceae</taxon>
        <taxon>Pleomassaria</taxon>
    </lineage>
</organism>
<name>A0A6G1KH38_9PLEO</name>
<sequence length="120" mass="13482">MQGKIKHSSLDFNAFYYKINSIVTDKTLANLLKKIIILDNLTTQGLTSLDPLKTPATDTLKIPTYYSKLPKSTNTLKTLPSRNLLPKSTNAELEVMRRLNAEIIKDVTVVASCILDPNYR</sequence>
<evidence type="ECO:0000313" key="2">
    <source>
        <dbReference type="Proteomes" id="UP000799428"/>
    </source>
</evidence>
<gene>
    <name evidence="1" type="ORF">K504DRAFT_452206</name>
</gene>
<keyword evidence="2" id="KW-1185">Reference proteome</keyword>
<accession>A0A6G1KH38</accession>
<dbReference type="AlphaFoldDB" id="A0A6G1KH38"/>
<reference evidence="1" key="1">
    <citation type="journal article" date="2020" name="Stud. Mycol.">
        <title>101 Dothideomycetes genomes: a test case for predicting lifestyles and emergence of pathogens.</title>
        <authorList>
            <person name="Haridas S."/>
            <person name="Albert R."/>
            <person name="Binder M."/>
            <person name="Bloem J."/>
            <person name="Labutti K."/>
            <person name="Salamov A."/>
            <person name="Andreopoulos B."/>
            <person name="Baker S."/>
            <person name="Barry K."/>
            <person name="Bills G."/>
            <person name="Bluhm B."/>
            <person name="Cannon C."/>
            <person name="Castanera R."/>
            <person name="Culley D."/>
            <person name="Daum C."/>
            <person name="Ezra D."/>
            <person name="Gonzalez J."/>
            <person name="Henrissat B."/>
            <person name="Kuo A."/>
            <person name="Liang C."/>
            <person name="Lipzen A."/>
            <person name="Lutzoni F."/>
            <person name="Magnuson J."/>
            <person name="Mondo S."/>
            <person name="Nolan M."/>
            <person name="Ohm R."/>
            <person name="Pangilinan J."/>
            <person name="Park H.-J."/>
            <person name="Ramirez L."/>
            <person name="Alfaro M."/>
            <person name="Sun H."/>
            <person name="Tritt A."/>
            <person name="Yoshinaga Y."/>
            <person name="Zwiers L.-H."/>
            <person name="Turgeon B."/>
            <person name="Goodwin S."/>
            <person name="Spatafora J."/>
            <person name="Crous P."/>
            <person name="Grigoriev I."/>
        </authorList>
    </citation>
    <scope>NUCLEOTIDE SEQUENCE</scope>
    <source>
        <strain evidence="1">CBS 279.74</strain>
    </source>
</reference>
<dbReference type="EMBL" id="MU005766">
    <property type="protein sequence ID" value="KAF2711943.1"/>
    <property type="molecule type" value="Genomic_DNA"/>
</dbReference>
<dbReference type="Proteomes" id="UP000799428">
    <property type="component" value="Unassembled WGS sequence"/>
</dbReference>
<evidence type="ECO:0000313" key="1">
    <source>
        <dbReference type="EMBL" id="KAF2711943.1"/>
    </source>
</evidence>
<protein>
    <submittedName>
        <fullName evidence="1">Uncharacterized protein</fullName>
    </submittedName>
</protein>
<proteinExistence type="predicted"/>